<evidence type="ECO:0000313" key="3">
    <source>
        <dbReference type="Proteomes" id="UP000286402"/>
    </source>
</evidence>
<name>A0A420FG15_9SPHI</name>
<dbReference type="RefSeq" id="WP_120336156.1">
    <property type="nucleotide sequence ID" value="NZ_MCAQ01000028.1"/>
</dbReference>
<sequence>MTPLNINDVIEFVEQNIGDFHAKRLAKVDKISLKDVLKAKNPYMFKAKNVTTASEIIDGILSAYISSSEEGIFGNWLEQLAIYINQLVYNGRKAGVEGIDLEFEKDDKRYMVTIKSGPNWGNDSQIKKMIDHFNSARKRLATSGAKVETVFVNGCCYGKSYQRSEYKQKGNYHKLCGQRFWELISGDRDLYKKIIEPLGHEADTNNQAFKLAYNNLKNKLEKEFLNSFTSDSGQIDWGKLVEFNSGTVYTEAES</sequence>
<dbReference type="Pfam" id="PF14511">
    <property type="entry name" value="RE_EcoO109I"/>
    <property type="match status" value="1"/>
</dbReference>
<comment type="caution">
    <text evidence="2">The sequence shown here is derived from an EMBL/GenBank/DDBJ whole genome shotgun (WGS) entry which is preliminary data.</text>
</comment>
<dbReference type="InterPro" id="IPR011335">
    <property type="entry name" value="Restrct_endonuc-II-like"/>
</dbReference>
<dbReference type="InterPro" id="IPR032793">
    <property type="entry name" value="RE_EcoO109IR"/>
</dbReference>
<dbReference type="AlphaFoldDB" id="A0A420FG15"/>
<dbReference type="Proteomes" id="UP000286402">
    <property type="component" value="Unassembled WGS sequence"/>
</dbReference>
<feature type="domain" description="Type II restriction endonuclease EcoO109IR" evidence="1">
    <location>
        <begin position="8"/>
        <end position="206"/>
    </location>
</feature>
<dbReference type="EMBL" id="MCAQ01000028">
    <property type="protein sequence ID" value="RKF31930.1"/>
    <property type="molecule type" value="Genomic_DNA"/>
</dbReference>
<accession>A0A420FG15</accession>
<protein>
    <submittedName>
        <fullName evidence="2">Cytosolic protein</fullName>
    </submittedName>
</protein>
<gene>
    <name evidence="2" type="ORF">BCY89_17430</name>
</gene>
<reference evidence="2 3" key="1">
    <citation type="submission" date="2016-07" db="EMBL/GenBank/DDBJ databases">
        <title>Genome analysis of Sphingobacterium siyangense T12B17.</title>
        <authorList>
            <person name="Xu D."/>
            <person name="Su Y."/>
            <person name="Zheng S."/>
        </authorList>
    </citation>
    <scope>NUCLEOTIDE SEQUENCE [LARGE SCALE GENOMIC DNA]</scope>
    <source>
        <strain evidence="2 3">T12B17</strain>
    </source>
</reference>
<organism evidence="2 3">
    <name type="scientific">Sphingobacterium siyangense</name>
    <dbReference type="NCBI Taxonomy" id="459529"/>
    <lineage>
        <taxon>Bacteria</taxon>
        <taxon>Pseudomonadati</taxon>
        <taxon>Bacteroidota</taxon>
        <taxon>Sphingobacteriia</taxon>
        <taxon>Sphingobacteriales</taxon>
        <taxon>Sphingobacteriaceae</taxon>
        <taxon>Sphingobacterium</taxon>
    </lineage>
</organism>
<proteinExistence type="predicted"/>
<evidence type="ECO:0000313" key="2">
    <source>
        <dbReference type="EMBL" id="RKF31930.1"/>
    </source>
</evidence>
<evidence type="ECO:0000259" key="1">
    <source>
        <dbReference type="Pfam" id="PF14511"/>
    </source>
</evidence>
<dbReference type="CDD" id="cd22345">
    <property type="entry name" value="PDDEXK_nuclease"/>
    <property type="match status" value="1"/>
</dbReference>
<keyword evidence="3" id="KW-1185">Reference proteome</keyword>
<dbReference type="SUPFAM" id="SSF52980">
    <property type="entry name" value="Restriction endonuclease-like"/>
    <property type="match status" value="1"/>
</dbReference>